<accession>A0A0C3Q8G8</accession>
<dbReference type="GO" id="GO:0031087">
    <property type="term" value="P:deadenylation-independent decapping of nuclear-transcribed mRNA"/>
    <property type="evidence" value="ECO:0007669"/>
    <property type="project" value="InterPro"/>
</dbReference>
<evidence type="ECO:0000313" key="6">
    <source>
        <dbReference type="EMBL" id="KIO26110.1"/>
    </source>
</evidence>
<evidence type="ECO:0000256" key="3">
    <source>
        <dbReference type="ARBA" id="ARBA00022574"/>
    </source>
</evidence>
<dbReference type="OrthoDB" id="21128at2759"/>
<feature type="compositionally biased region" description="Polar residues" evidence="5">
    <location>
        <begin position="144"/>
        <end position="160"/>
    </location>
</feature>
<feature type="region of interest" description="Disordered" evidence="5">
    <location>
        <begin position="1280"/>
        <end position="1376"/>
    </location>
</feature>
<dbReference type="Gene3D" id="1.10.220.100">
    <property type="entry name" value="conserved c-terminal region of ge- 1"/>
    <property type="match status" value="1"/>
</dbReference>
<feature type="compositionally biased region" description="Low complexity" evidence="5">
    <location>
        <begin position="365"/>
        <end position="379"/>
    </location>
</feature>
<feature type="compositionally biased region" description="Polar residues" evidence="5">
    <location>
        <begin position="975"/>
        <end position="990"/>
    </location>
</feature>
<dbReference type="InterPro" id="IPR015943">
    <property type="entry name" value="WD40/YVTN_repeat-like_dom_sf"/>
</dbReference>
<dbReference type="HOGENOM" id="CLU_005468_0_0_1"/>
<dbReference type="STRING" id="1051891.A0A0C3Q8G8"/>
<feature type="compositionally biased region" description="Polar residues" evidence="5">
    <location>
        <begin position="59"/>
        <end position="68"/>
    </location>
</feature>
<feature type="compositionally biased region" description="Polar residues" evidence="5">
    <location>
        <begin position="269"/>
        <end position="291"/>
    </location>
</feature>
<proteinExistence type="predicted"/>
<keyword evidence="4" id="KW-0677">Repeat</keyword>
<keyword evidence="3" id="KW-0853">WD repeat</keyword>
<feature type="compositionally biased region" description="Polar residues" evidence="5">
    <location>
        <begin position="431"/>
        <end position="447"/>
    </location>
</feature>
<reference evidence="6 7" key="1">
    <citation type="submission" date="2014-04" db="EMBL/GenBank/DDBJ databases">
        <authorList>
            <consortium name="DOE Joint Genome Institute"/>
            <person name="Kuo A."/>
            <person name="Girlanda M."/>
            <person name="Perotto S."/>
            <person name="Kohler A."/>
            <person name="Nagy L.G."/>
            <person name="Floudas D."/>
            <person name="Copeland A."/>
            <person name="Barry K.W."/>
            <person name="Cichocki N."/>
            <person name="Veneault-Fourrey C."/>
            <person name="LaButti K."/>
            <person name="Lindquist E.A."/>
            <person name="Lipzen A."/>
            <person name="Lundell T."/>
            <person name="Morin E."/>
            <person name="Murat C."/>
            <person name="Sun H."/>
            <person name="Tunlid A."/>
            <person name="Henrissat B."/>
            <person name="Grigoriev I.V."/>
            <person name="Hibbett D.S."/>
            <person name="Martin F."/>
            <person name="Nordberg H.P."/>
            <person name="Cantor M.N."/>
            <person name="Hua S.X."/>
        </authorList>
    </citation>
    <scope>NUCLEOTIDE SEQUENCE [LARGE SCALE GENOMIC DNA]</scope>
    <source>
        <strain evidence="6 7">MUT 4182</strain>
    </source>
</reference>
<gene>
    <name evidence="6" type="ORF">M407DRAFT_243825</name>
</gene>
<dbReference type="SUPFAM" id="SSF50998">
    <property type="entry name" value="Quinoprotein alcohol dehydrogenase-like"/>
    <property type="match status" value="1"/>
</dbReference>
<feature type="compositionally biased region" description="Polar residues" evidence="5">
    <location>
        <begin position="380"/>
        <end position="389"/>
    </location>
</feature>
<dbReference type="InterPro" id="IPR044938">
    <property type="entry name" value="EDC4_C_sf"/>
</dbReference>
<evidence type="ECO:0000256" key="5">
    <source>
        <dbReference type="SAM" id="MobiDB-lite"/>
    </source>
</evidence>
<evidence type="ECO:0000256" key="1">
    <source>
        <dbReference type="ARBA" id="ARBA00004496"/>
    </source>
</evidence>
<evidence type="ECO:0000256" key="2">
    <source>
        <dbReference type="ARBA" id="ARBA00022490"/>
    </source>
</evidence>
<evidence type="ECO:0008006" key="8">
    <source>
        <dbReference type="Google" id="ProtNLM"/>
    </source>
</evidence>
<evidence type="ECO:0000313" key="7">
    <source>
        <dbReference type="Proteomes" id="UP000054248"/>
    </source>
</evidence>
<comment type="subcellular location">
    <subcellularLocation>
        <location evidence="1">Cytoplasm</location>
    </subcellularLocation>
</comment>
<protein>
    <recommendedName>
        <fullName evidence="8">Enhancer of mRNA-decapping protein 4 WD40 repeat region domain-containing protein</fullName>
    </recommendedName>
</protein>
<keyword evidence="7" id="KW-1185">Reference proteome</keyword>
<organism evidence="6 7">
    <name type="scientific">Tulasnella calospora MUT 4182</name>
    <dbReference type="NCBI Taxonomy" id="1051891"/>
    <lineage>
        <taxon>Eukaryota</taxon>
        <taxon>Fungi</taxon>
        <taxon>Dikarya</taxon>
        <taxon>Basidiomycota</taxon>
        <taxon>Agaricomycotina</taxon>
        <taxon>Agaricomycetes</taxon>
        <taxon>Cantharellales</taxon>
        <taxon>Tulasnellaceae</taxon>
        <taxon>Tulasnella</taxon>
    </lineage>
</organism>
<name>A0A0C3Q8G8_9AGAM</name>
<feature type="compositionally biased region" description="Polar residues" evidence="5">
    <location>
        <begin position="470"/>
        <end position="479"/>
    </location>
</feature>
<dbReference type="InterPro" id="IPR045152">
    <property type="entry name" value="EDC4-like"/>
</dbReference>
<dbReference type="EMBL" id="KN823029">
    <property type="protein sequence ID" value="KIO26110.1"/>
    <property type="molecule type" value="Genomic_DNA"/>
</dbReference>
<evidence type="ECO:0000256" key="4">
    <source>
        <dbReference type="ARBA" id="ARBA00022737"/>
    </source>
</evidence>
<feature type="region of interest" description="Disordered" evidence="5">
    <location>
        <begin position="1"/>
        <end position="212"/>
    </location>
</feature>
<feature type="compositionally biased region" description="Polar residues" evidence="5">
    <location>
        <begin position="17"/>
        <end position="32"/>
    </location>
</feature>
<feature type="compositionally biased region" description="Pro residues" evidence="5">
    <location>
        <begin position="328"/>
        <end position="364"/>
    </location>
</feature>
<dbReference type="Proteomes" id="UP000054248">
    <property type="component" value="Unassembled WGS sequence"/>
</dbReference>
<dbReference type="GO" id="GO:0000932">
    <property type="term" value="C:P-body"/>
    <property type="evidence" value="ECO:0007669"/>
    <property type="project" value="TreeGrafter"/>
</dbReference>
<feature type="compositionally biased region" description="Low complexity" evidence="5">
    <location>
        <begin position="82"/>
        <end position="93"/>
    </location>
</feature>
<feature type="compositionally biased region" description="Low complexity" evidence="5">
    <location>
        <begin position="448"/>
        <end position="464"/>
    </location>
</feature>
<feature type="compositionally biased region" description="Pro residues" evidence="5">
    <location>
        <begin position="111"/>
        <end position="122"/>
    </location>
</feature>
<reference evidence="7" key="2">
    <citation type="submission" date="2015-01" db="EMBL/GenBank/DDBJ databases">
        <title>Evolutionary Origins and Diversification of the Mycorrhizal Mutualists.</title>
        <authorList>
            <consortium name="DOE Joint Genome Institute"/>
            <consortium name="Mycorrhizal Genomics Consortium"/>
            <person name="Kohler A."/>
            <person name="Kuo A."/>
            <person name="Nagy L.G."/>
            <person name="Floudas D."/>
            <person name="Copeland A."/>
            <person name="Barry K.W."/>
            <person name="Cichocki N."/>
            <person name="Veneault-Fourrey C."/>
            <person name="LaButti K."/>
            <person name="Lindquist E.A."/>
            <person name="Lipzen A."/>
            <person name="Lundell T."/>
            <person name="Morin E."/>
            <person name="Murat C."/>
            <person name="Riley R."/>
            <person name="Ohm R."/>
            <person name="Sun H."/>
            <person name="Tunlid A."/>
            <person name="Henrissat B."/>
            <person name="Grigoriev I.V."/>
            <person name="Hibbett D.S."/>
            <person name="Martin F."/>
        </authorList>
    </citation>
    <scope>NUCLEOTIDE SEQUENCE [LARGE SCALE GENOMIC DNA]</scope>
    <source>
        <strain evidence="7">MUT 4182</strain>
    </source>
</reference>
<feature type="region of interest" description="Disordered" evidence="5">
    <location>
        <begin position="229"/>
        <end position="495"/>
    </location>
</feature>
<feature type="compositionally biased region" description="Low complexity" evidence="5">
    <location>
        <begin position="941"/>
        <end position="958"/>
    </location>
</feature>
<dbReference type="InterPro" id="IPR011047">
    <property type="entry name" value="Quinoprotein_ADH-like_sf"/>
</dbReference>
<feature type="compositionally biased region" description="Low complexity" evidence="5">
    <location>
        <begin position="413"/>
        <end position="430"/>
    </location>
</feature>
<feature type="compositionally biased region" description="Low complexity" evidence="5">
    <location>
        <begin position="229"/>
        <end position="249"/>
    </location>
</feature>
<feature type="compositionally biased region" description="Low complexity" evidence="5">
    <location>
        <begin position="161"/>
        <end position="178"/>
    </location>
</feature>
<keyword evidence="2" id="KW-0963">Cytoplasm</keyword>
<dbReference type="Gene3D" id="2.130.10.10">
    <property type="entry name" value="YVTN repeat-like/Quinoprotein amine dehydrogenase"/>
    <property type="match status" value="1"/>
</dbReference>
<dbReference type="PANTHER" id="PTHR15598">
    <property type="entry name" value="ENHANCER OF MRNA-DECAPPING PROTEIN 4"/>
    <property type="match status" value="1"/>
</dbReference>
<sequence length="1511" mass="161305">MQHSDLLSLFQRPPQQPTDSGQPAAEKSSQPIATPEPPQPASAEGQGSKDIESLFRGLQSPTSAAQPPSNIPLAVASPDSIASASTANTSANTDKQQAILNLLGTVSSGRPAPPREAPPAPSVGPNTQPANTSQPGKQLLEQLVSGNPPSGPQAPQYSLAQQSQYTQSTNSTPSTTTTGMPASHSVPPPNTHGQHLASAMSGNHSDREAAADAQRKAIFDFISPYEALQSNQSQSQLYQPLNQPLNSPPTTVQGGPTLAKKKPVPAYNPSPQQVAGSTNASPQVSPKQSQLQRRHTPSPDPGQYAGYQQGNPSVGDIYTESLNVDNAVPPPPMPMPEPPQEPRSLPTPPGQAPGPQHGPLPPLPTQQQQQQQQSSPTSQRLAQQVQQPLASPPMRPSHPGPNNSTQRAPTPPGQRQVQELAQQQQLQGQRSRGSPASTRQPNPSNQPSSRDGASSPAGSGSSGKRGPKSVQQPAVQSYGSPGGRQNGRGPQYSPNQHALISVDVTSPLASTLAAPDIVSITPIALLKLEPTYTRGTTIGVANFIAYSMSRGRIRLIGRQTGERALLKLPATFPAHAQVQDMVISGTKLACVSTDGGLVVWDIPEDIEDDAASVSRIILHVPPPLDAPGFKVVKWHPKQSNLLAVASEQDIFLLNIEEAYQAFGSEGVSQDELGKVATVFSIPSPLVSITFDVPQIALASISVDSTITLWSIQDKLPFWSGRIHGEGVPSSIDFLEGGLVVGRNQGNIIQLLPVMSTTVLSTIKFSLGSNNGGNASKAAVENPELMFGHLCYDPASRILWVASSARNSLFAVKIGTDSTPIPSAQPSSIINGPVMNTAEPTTPTVRPTFDQVVEFPCSMPTINLTLVAAEAADENATWTRDPSLVVSAFCVHAGGVDQINIAQEAYDIAAANTAAKLPSISFGPLPTDRAERRTSGQNLSSAPQPLAQQAPPVQQQPVPQQQPPPQQAPVRPEFQQVPSGSYSTSSQQQAPVNMPSYGATQRSRTPPLDHGVAVPGFDPTISQQSPLAQPQIGGKGKSKDVKQTWKASPSGAIEPTSSRSDTEALASGVTKEIRKVEENLHNKISRLIVKELDKQHSRLEDIRLADQTADFERQEKILKLISTELTKNTTRVVESAVKNVIQNSVLPALETVTRSEVKAALNTQIAKGLADSMKQTLPIEIEKLLLRPDVSNHVARTFSAAITPTVERHVKETINMTLIPAYTQATDAMHQEISREIHAEILSLKKEIVTWQSDALKGTENLIRDMEQSIRSLSEQVRTLSTQVATSNARAGTPSRTKAPEATPIGDYQARQQVAPPPPQNTSSSFMSPYSQPPSAGWINSQMNVQQPLGPPPSHHPNNIQQAAPPLPQPQPARTEDWDDTFLTTLGLHDQQKLRELLQRCPPDVVMPTGGQPSPLSQTVILALIHRLALSLTEVSPADELFKASLWWLQRSAYALNPNDNVIAPYIGRVLQTAVSTLNTTGQRLNVLPGPGLQESSNMIAQIQQSLSSLMT</sequence>
<feature type="region of interest" description="Disordered" evidence="5">
    <location>
        <begin position="917"/>
        <end position="1061"/>
    </location>
</feature>
<feature type="compositionally biased region" description="Polar residues" evidence="5">
    <location>
        <begin position="126"/>
        <end position="136"/>
    </location>
</feature>
<feature type="compositionally biased region" description="Polar residues" evidence="5">
    <location>
        <begin position="1320"/>
        <end position="1346"/>
    </location>
</feature>
<feature type="compositionally biased region" description="Pro residues" evidence="5">
    <location>
        <begin position="390"/>
        <end position="399"/>
    </location>
</feature>
<feature type="compositionally biased region" description="Polar residues" evidence="5">
    <location>
        <begin position="1280"/>
        <end position="1295"/>
    </location>
</feature>
<dbReference type="PANTHER" id="PTHR15598:SF5">
    <property type="entry name" value="ENHANCER OF MRNA-DECAPPING PROTEIN 4"/>
    <property type="match status" value="1"/>
</dbReference>